<dbReference type="Proteomes" id="UP000000707">
    <property type="component" value="Unassembled WGS sequence"/>
</dbReference>
<evidence type="ECO:0000313" key="4">
    <source>
        <dbReference type="EMBL" id="EGV61550.1"/>
    </source>
</evidence>
<dbReference type="GO" id="GO:0006646">
    <property type="term" value="P:phosphatidylethanolamine biosynthetic process"/>
    <property type="evidence" value="ECO:0007669"/>
    <property type="project" value="TreeGrafter"/>
</dbReference>
<dbReference type="InterPro" id="IPR011009">
    <property type="entry name" value="Kinase-like_dom_sf"/>
</dbReference>
<dbReference type="PANTHER" id="PTHR22603:SF66">
    <property type="entry name" value="ETHANOLAMINE KINASE"/>
    <property type="match status" value="1"/>
</dbReference>
<dbReference type="RefSeq" id="XP_006687720.1">
    <property type="nucleotide sequence ID" value="XM_006687657.1"/>
</dbReference>
<keyword evidence="4" id="KW-0418">Kinase</keyword>
<dbReference type="KEGG" id="cten:18249498"/>
<dbReference type="CDD" id="cd05157">
    <property type="entry name" value="ETNK_euk"/>
    <property type="match status" value="1"/>
</dbReference>
<protein>
    <recommendedName>
        <fullName evidence="3">ethanolamine kinase</fullName>
        <ecNumber evidence="3">2.7.1.82</ecNumber>
    </recommendedName>
</protein>
<dbReference type="GO" id="GO:0005737">
    <property type="term" value="C:cytoplasm"/>
    <property type="evidence" value="ECO:0007669"/>
    <property type="project" value="TreeGrafter"/>
</dbReference>
<dbReference type="AlphaFoldDB" id="G3BBI9"/>
<comment type="similarity">
    <text evidence="2">Belongs to the choline/ethanolamine kinase family.</text>
</comment>
<accession>G3BBI9</accession>
<keyword evidence="4" id="KW-0808">Transferase</keyword>
<evidence type="ECO:0000313" key="5">
    <source>
        <dbReference type="Proteomes" id="UP000000707"/>
    </source>
</evidence>
<dbReference type="GO" id="GO:0004305">
    <property type="term" value="F:ethanolamine kinase activity"/>
    <property type="evidence" value="ECO:0007669"/>
    <property type="project" value="UniProtKB-EC"/>
</dbReference>
<organism evidence="5">
    <name type="scientific">Candida tenuis (strain ATCC 10573 / BCRC 21748 / CBS 615 / JCM 9827 / NBRC 10315 / NRRL Y-1498 / VKM Y-70)</name>
    <name type="common">Yeast</name>
    <name type="synonym">Yamadazyma tenuis</name>
    <dbReference type="NCBI Taxonomy" id="590646"/>
    <lineage>
        <taxon>Eukaryota</taxon>
        <taxon>Fungi</taxon>
        <taxon>Dikarya</taxon>
        <taxon>Ascomycota</taxon>
        <taxon>Saccharomycotina</taxon>
        <taxon>Pichiomycetes</taxon>
        <taxon>Debaryomycetaceae</taxon>
        <taxon>Yamadazyma</taxon>
    </lineage>
</organism>
<dbReference type="GeneID" id="18249498"/>
<reference evidence="4 5" key="1">
    <citation type="journal article" date="2011" name="Proc. Natl. Acad. Sci. U.S.A.">
        <title>Comparative genomics of xylose-fermenting fungi for enhanced biofuel production.</title>
        <authorList>
            <person name="Wohlbach D.J."/>
            <person name="Kuo A."/>
            <person name="Sato T.K."/>
            <person name="Potts K.M."/>
            <person name="Salamov A.A."/>
            <person name="LaButti K.M."/>
            <person name="Sun H."/>
            <person name="Clum A."/>
            <person name="Pangilinan J.L."/>
            <person name="Lindquist E.A."/>
            <person name="Lucas S."/>
            <person name="Lapidus A."/>
            <person name="Jin M."/>
            <person name="Gunawan C."/>
            <person name="Balan V."/>
            <person name="Dale B.E."/>
            <person name="Jeffries T.W."/>
            <person name="Zinkel R."/>
            <person name="Barry K.W."/>
            <person name="Grigoriev I.V."/>
            <person name="Gasch A.P."/>
        </authorList>
    </citation>
    <scope>NUCLEOTIDE SEQUENCE [LARGE SCALE GENOMIC DNA]</scope>
    <source>
        <strain evidence="4">ATCC 10573</strain>
        <strain evidence="5">ATCC 10573 / BCRC 21748 / CBS 615 / JCM 9827 / NBRC 10315 / NRRL Y-1498 / VKM Y-70</strain>
    </source>
</reference>
<dbReference type="Pfam" id="PF01633">
    <property type="entry name" value="Choline_kinase"/>
    <property type="match status" value="1"/>
</dbReference>
<comment type="pathway">
    <text evidence="1">Phospholipid metabolism; phosphatidylethanolamine biosynthesis; phosphatidylethanolamine from ethanolamine: step 1/3.</text>
</comment>
<proteinExistence type="inferred from homology"/>
<evidence type="ECO:0000256" key="2">
    <source>
        <dbReference type="ARBA" id="ARBA00038211"/>
    </source>
</evidence>
<dbReference type="SUPFAM" id="SSF56112">
    <property type="entry name" value="Protein kinase-like (PK-like)"/>
    <property type="match status" value="1"/>
</dbReference>
<dbReference type="eggNOG" id="KOG4720">
    <property type="taxonomic scope" value="Eukaryota"/>
</dbReference>
<gene>
    <name evidence="4" type="ORF">CANTEDRAFT_131102</name>
</gene>
<dbReference type="HOGENOM" id="CLU_012712_1_2_1"/>
<dbReference type="EC" id="2.7.1.82" evidence="3"/>
<dbReference type="OrthoDB" id="10267235at2759"/>
<dbReference type="EMBL" id="GL996527">
    <property type="protein sequence ID" value="EGV61550.1"/>
    <property type="molecule type" value="Genomic_DNA"/>
</dbReference>
<dbReference type="STRING" id="590646.G3BBI9"/>
<dbReference type="Gene3D" id="3.90.1200.10">
    <property type="match status" value="1"/>
</dbReference>
<dbReference type="PANTHER" id="PTHR22603">
    <property type="entry name" value="CHOLINE/ETHANOALAMINE KINASE"/>
    <property type="match status" value="1"/>
</dbReference>
<keyword evidence="5" id="KW-1185">Reference proteome</keyword>
<evidence type="ECO:0000256" key="3">
    <source>
        <dbReference type="ARBA" id="ARBA00038874"/>
    </source>
</evidence>
<name>G3BBI9_CANTC</name>
<evidence type="ECO:0000256" key="1">
    <source>
        <dbReference type="ARBA" id="ARBA00037883"/>
    </source>
</evidence>
<dbReference type="EMBL" id="GL996527">
    <property type="protein sequence ID" value="EGV61549.1"/>
    <property type="molecule type" value="Genomic_DNA"/>
</dbReference>
<sequence length="507" mass="58605">MSTPSVYCFVSAGSVHCIPVNAFNGFSKHLDGSPQPTIQIDHHNSVVNTKQLTPVEENDIHLKIKHKNLLYNLNNPSLSDIESDSNDTNDESEYISGVIDNYLAHALYFPDYSIELTDNISDNYAQIREFLCKIFSKTWVHSEKITVQRLTGGITNMLLQCTYTPNNEIVLMRAYGPGTNFIIDRHREFISQLVLHSIHLAPTVHARFKNGLIYGFLEGRSLEPSELKHENLYPLIAQQLGNWHSKVEISKVHQGVEKLREYTRSSKRRSFDQPRPKDLHLRKEKERRIKKRYISNVWELIEDWINIVPIIPPLIESFRENSSSEVTEDNLRETIMTEFKWLKSTLESRSNSPVVSAHCDLLSGNIIIPNEELISTPLTELPPLSENPIQFIDYEYMLPAPRAFDIANHLAEWQGFNCDRSAIPEPSRSNKTLVRWVKAYLNDDDASPELVQGLIDEIYCYYGFPGFYWGIWAAIQSELSNIDFSYADYSKLRLQEYWDWKQSFLVN</sequence>